<dbReference type="Pfam" id="PF05154">
    <property type="entry name" value="TM2"/>
    <property type="match status" value="1"/>
</dbReference>
<dbReference type="PANTHER" id="PTHR21016">
    <property type="entry name" value="BETA-AMYLOID BINDING PROTEIN-RELATED"/>
    <property type="match status" value="1"/>
</dbReference>
<feature type="chain" id="PRO_5021773956" description="TM2 domain-containing protein" evidence="9">
    <location>
        <begin position="20"/>
        <end position="227"/>
    </location>
</feature>
<comment type="subcellular location">
    <subcellularLocation>
        <location evidence="1">Membrane</location>
        <topology evidence="1">Multi-pass membrane protein</topology>
    </subcellularLocation>
</comment>
<evidence type="ECO:0000259" key="10">
    <source>
        <dbReference type="Pfam" id="PF05154"/>
    </source>
</evidence>
<gene>
    <name evidence="11" type="ORF">TCAL_02863</name>
</gene>
<keyword evidence="3 8" id="KW-0812">Transmembrane</keyword>
<feature type="transmembrane region" description="Helical" evidence="8">
    <location>
        <begin position="193"/>
        <end position="216"/>
    </location>
</feature>
<evidence type="ECO:0000256" key="2">
    <source>
        <dbReference type="ARBA" id="ARBA00008284"/>
    </source>
</evidence>
<keyword evidence="4 9" id="KW-0732">Signal</keyword>
<feature type="transmembrane region" description="Helical" evidence="8">
    <location>
        <begin position="162"/>
        <end position="181"/>
    </location>
</feature>
<keyword evidence="7" id="KW-0325">Glycoprotein</keyword>
<dbReference type="AlphaFoldDB" id="A0A553NZ02"/>
<evidence type="ECO:0000256" key="3">
    <source>
        <dbReference type="ARBA" id="ARBA00022692"/>
    </source>
</evidence>
<evidence type="ECO:0000256" key="6">
    <source>
        <dbReference type="ARBA" id="ARBA00023136"/>
    </source>
</evidence>
<comment type="similarity">
    <text evidence="2">Belongs to the TM2 family.</text>
</comment>
<proteinExistence type="inferred from homology"/>
<evidence type="ECO:0000256" key="8">
    <source>
        <dbReference type="SAM" id="Phobius"/>
    </source>
</evidence>
<evidence type="ECO:0000313" key="12">
    <source>
        <dbReference type="Proteomes" id="UP000318571"/>
    </source>
</evidence>
<keyword evidence="6 8" id="KW-0472">Membrane</keyword>
<comment type="caution">
    <text evidence="11">The sequence shown here is derived from an EMBL/GenBank/DDBJ whole genome shotgun (WGS) entry which is preliminary data.</text>
</comment>
<dbReference type="STRING" id="6832.A0A553NZ02"/>
<dbReference type="InterPro" id="IPR007829">
    <property type="entry name" value="TM2"/>
</dbReference>
<dbReference type="InterPro" id="IPR050932">
    <property type="entry name" value="TM2D1-3-like"/>
</dbReference>
<dbReference type="OMA" id="TGHLMPE"/>
<evidence type="ECO:0000256" key="5">
    <source>
        <dbReference type="ARBA" id="ARBA00022989"/>
    </source>
</evidence>
<evidence type="ECO:0000313" key="11">
    <source>
        <dbReference type="EMBL" id="TRY70654.1"/>
    </source>
</evidence>
<organism evidence="11 12">
    <name type="scientific">Tigriopus californicus</name>
    <name type="common">Marine copepod</name>
    <dbReference type="NCBI Taxonomy" id="6832"/>
    <lineage>
        <taxon>Eukaryota</taxon>
        <taxon>Metazoa</taxon>
        <taxon>Ecdysozoa</taxon>
        <taxon>Arthropoda</taxon>
        <taxon>Crustacea</taxon>
        <taxon>Multicrustacea</taxon>
        <taxon>Hexanauplia</taxon>
        <taxon>Copepoda</taxon>
        <taxon>Harpacticoida</taxon>
        <taxon>Harpacticidae</taxon>
        <taxon>Tigriopus</taxon>
    </lineage>
</organism>
<name>A0A553NZ02_TIGCA</name>
<keyword evidence="5 8" id="KW-1133">Transmembrane helix</keyword>
<evidence type="ECO:0000256" key="9">
    <source>
        <dbReference type="SAM" id="SignalP"/>
    </source>
</evidence>
<evidence type="ECO:0000256" key="4">
    <source>
        <dbReference type="ARBA" id="ARBA00022729"/>
    </source>
</evidence>
<reference evidence="11 12" key="1">
    <citation type="journal article" date="2018" name="Nat. Ecol. Evol.">
        <title>Genomic signatures of mitonuclear coevolution across populations of Tigriopus californicus.</title>
        <authorList>
            <person name="Barreto F.S."/>
            <person name="Watson E.T."/>
            <person name="Lima T.G."/>
            <person name="Willett C.S."/>
            <person name="Edmands S."/>
            <person name="Li W."/>
            <person name="Burton R.S."/>
        </authorList>
    </citation>
    <scope>NUCLEOTIDE SEQUENCE [LARGE SCALE GENOMIC DNA]</scope>
    <source>
        <strain evidence="11 12">San Diego</strain>
    </source>
</reference>
<accession>A0A553NZ02</accession>
<evidence type="ECO:0000256" key="1">
    <source>
        <dbReference type="ARBA" id="ARBA00004141"/>
    </source>
</evidence>
<feature type="signal peptide" evidence="9">
    <location>
        <begin position="1"/>
        <end position="19"/>
    </location>
</feature>
<dbReference type="Proteomes" id="UP000318571">
    <property type="component" value="Chromosome 9"/>
</dbReference>
<protein>
    <recommendedName>
        <fullName evidence="10">TM2 domain-containing protein</fullName>
    </recommendedName>
</protein>
<keyword evidence="12" id="KW-1185">Reference proteome</keyword>
<dbReference type="PANTHER" id="PTHR21016:SF4">
    <property type="entry name" value="TM2 DOMAIN-CONTAINING PROTEIN 2"/>
    <property type="match status" value="1"/>
</dbReference>
<feature type="domain" description="TM2" evidence="10">
    <location>
        <begin position="160"/>
        <end position="208"/>
    </location>
</feature>
<evidence type="ECO:0000256" key="7">
    <source>
        <dbReference type="ARBA" id="ARBA00023180"/>
    </source>
</evidence>
<dbReference type="OrthoDB" id="408511at2759"/>
<dbReference type="EMBL" id="VCGU01000009">
    <property type="protein sequence ID" value="TRY70654.1"/>
    <property type="molecule type" value="Genomic_DNA"/>
</dbReference>
<dbReference type="GO" id="GO:0016020">
    <property type="term" value="C:membrane"/>
    <property type="evidence" value="ECO:0007669"/>
    <property type="project" value="UniProtKB-SubCell"/>
</dbReference>
<sequence length="227" mass="24782">MPIKWILVILVISVASTQGQFCQFRRDIAGSSSQENSGSSESSGSTTIGTLSQLHKDDCPCFHNDTQPGDCDVGSFHPARPLLPCAFLPEEFIECDSPIDHKNDAAAKKDLGYGCLKIGGGLRWEDIEKTEVCCRALDCIECRGNRTFLRGGVPCVKYSNHYFLTTLLYSILLGFLGLDRFSLGQTGTAVGKLVTVGGLGVWWIVDIFLIISGQLMPEDGSHWNPYA</sequence>